<feature type="domain" description="NACHT" evidence="9">
    <location>
        <begin position="191"/>
        <end position="322"/>
    </location>
</feature>
<evidence type="ECO:0000259" key="9">
    <source>
        <dbReference type="PROSITE" id="PS50837"/>
    </source>
</evidence>
<dbReference type="GO" id="GO:0005737">
    <property type="term" value="C:cytoplasm"/>
    <property type="evidence" value="ECO:0007669"/>
    <property type="project" value="UniProtKB-SubCell"/>
</dbReference>
<dbReference type="SMART" id="SM00589">
    <property type="entry name" value="PRY"/>
    <property type="match status" value="1"/>
</dbReference>
<dbReference type="InterPro" id="IPR004020">
    <property type="entry name" value="DAPIN"/>
</dbReference>
<dbReference type="InterPro" id="IPR001611">
    <property type="entry name" value="Leu-rich_rpt"/>
</dbReference>
<dbReference type="InterPro" id="IPR029495">
    <property type="entry name" value="NACHT-assoc"/>
</dbReference>
<dbReference type="SMART" id="SM00449">
    <property type="entry name" value="SPRY"/>
    <property type="match status" value="1"/>
</dbReference>
<evidence type="ECO:0000256" key="5">
    <source>
        <dbReference type="ARBA" id="ARBA00022741"/>
    </source>
</evidence>
<dbReference type="PANTHER" id="PTHR24106">
    <property type="entry name" value="NACHT, LRR AND CARD DOMAINS-CONTAINING"/>
    <property type="match status" value="1"/>
</dbReference>
<reference evidence="10" key="2">
    <citation type="submission" date="2025-08" db="UniProtKB">
        <authorList>
            <consortium name="Ensembl"/>
        </authorList>
    </citation>
    <scope>IDENTIFICATION</scope>
</reference>
<evidence type="ECO:0000259" key="8">
    <source>
        <dbReference type="PROSITE" id="PS50824"/>
    </source>
</evidence>
<keyword evidence="11" id="KW-1185">Reference proteome</keyword>
<dbReference type="Gene3D" id="3.40.50.300">
    <property type="entry name" value="P-loop containing nucleotide triphosphate hydrolases"/>
    <property type="match status" value="1"/>
</dbReference>
<dbReference type="GO" id="GO:0005524">
    <property type="term" value="F:ATP binding"/>
    <property type="evidence" value="ECO:0007669"/>
    <property type="project" value="UniProtKB-KW"/>
</dbReference>
<dbReference type="Ensembl" id="ENSAPET00000031519.1">
    <property type="protein sequence ID" value="ENSAPEP00000030698.1"/>
    <property type="gene ID" value="ENSAPEG00000021799.1"/>
</dbReference>
<keyword evidence="5" id="KW-0547">Nucleotide-binding</keyword>
<dbReference type="InterPro" id="IPR027417">
    <property type="entry name" value="P-loop_NTPase"/>
</dbReference>
<dbReference type="FunFam" id="3.40.50.300:FF:001524">
    <property type="entry name" value="Si:dkey-126g1.7"/>
    <property type="match status" value="1"/>
</dbReference>
<comment type="subcellular location">
    <subcellularLocation>
        <location evidence="1">Cytoplasm</location>
    </subcellularLocation>
</comment>
<dbReference type="Gene3D" id="2.60.120.920">
    <property type="match status" value="1"/>
</dbReference>
<dbReference type="SMART" id="SM01288">
    <property type="entry name" value="FISNA"/>
    <property type="match status" value="1"/>
</dbReference>
<dbReference type="SUPFAM" id="SSF49899">
    <property type="entry name" value="Concanavalin A-like lectins/glucanases"/>
    <property type="match status" value="1"/>
</dbReference>
<dbReference type="SUPFAM" id="SSF52047">
    <property type="entry name" value="RNI-like"/>
    <property type="match status" value="1"/>
</dbReference>
<evidence type="ECO:0000313" key="11">
    <source>
        <dbReference type="Proteomes" id="UP000265080"/>
    </source>
</evidence>
<evidence type="ECO:0000256" key="1">
    <source>
        <dbReference type="ARBA" id="ARBA00004496"/>
    </source>
</evidence>
<dbReference type="PRINTS" id="PR01407">
    <property type="entry name" value="BUTYPHLNCDUF"/>
</dbReference>
<dbReference type="InterPro" id="IPR043136">
    <property type="entry name" value="B30.2/SPRY_sf"/>
</dbReference>
<dbReference type="InterPro" id="IPR041075">
    <property type="entry name" value="NOD1/2_WH"/>
</dbReference>
<evidence type="ECO:0000313" key="10">
    <source>
        <dbReference type="Ensembl" id="ENSAPEP00000030698.1"/>
    </source>
</evidence>
<keyword evidence="2" id="KW-0963">Cytoplasm</keyword>
<dbReference type="InterPro" id="IPR003877">
    <property type="entry name" value="SPRY_dom"/>
</dbReference>
<reference evidence="10" key="3">
    <citation type="submission" date="2025-09" db="UniProtKB">
        <authorList>
            <consortium name="Ensembl"/>
        </authorList>
    </citation>
    <scope>IDENTIFICATION</scope>
</reference>
<dbReference type="PROSITE" id="PS50824">
    <property type="entry name" value="DAPIN"/>
    <property type="match status" value="1"/>
</dbReference>
<evidence type="ECO:0000259" key="7">
    <source>
        <dbReference type="PROSITE" id="PS50188"/>
    </source>
</evidence>
<dbReference type="CDD" id="cd16040">
    <property type="entry name" value="SPRY_PRY_SNTX"/>
    <property type="match status" value="1"/>
</dbReference>
<organism evidence="10 11">
    <name type="scientific">Amphiprion percula</name>
    <name type="common">Orange clownfish</name>
    <name type="synonym">Lutjanus percula</name>
    <dbReference type="NCBI Taxonomy" id="161767"/>
    <lineage>
        <taxon>Eukaryota</taxon>
        <taxon>Metazoa</taxon>
        <taxon>Chordata</taxon>
        <taxon>Craniata</taxon>
        <taxon>Vertebrata</taxon>
        <taxon>Euteleostomi</taxon>
        <taxon>Actinopterygii</taxon>
        <taxon>Neopterygii</taxon>
        <taxon>Teleostei</taxon>
        <taxon>Neoteleostei</taxon>
        <taxon>Acanthomorphata</taxon>
        <taxon>Ovalentaria</taxon>
        <taxon>Pomacentridae</taxon>
        <taxon>Amphiprion</taxon>
    </lineage>
</organism>
<dbReference type="InterPro" id="IPR032675">
    <property type="entry name" value="LRR_dom_sf"/>
</dbReference>
<dbReference type="InterPro" id="IPR003879">
    <property type="entry name" value="Butyrophylin_SPRY"/>
</dbReference>
<dbReference type="InterPro" id="IPR011029">
    <property type="entry name" value="DEATH-like_dom_sf"/>
</dbReference>
<dbReference type="Proteomes" id="UP000265080">
    <property type="component" value="Chromosome 14"/>
</dbReference>
<dbReference type="InterPro" id="IPR007111">
    <property type="entry name" value="NACHT_NTPase"/>
</dbReference>
<evidence type="ECO:0000256" key="3">
    <source>
        <dbReference type="ARBA" id="ARBA00022614"/>
    </source>
</evidence>
<evidence type="ECO:0000256" key="6">
    <source>
        <dbReference type="ARBA" id="ARBA00022840"/>
    </source>
</evidence>
<protein>
    <submittedName>
        <fullName evidence="10">Uncharacterized protein</fullName>
    </submittedName>
</protein>
<dbReference type="Pfam" id="PF14484">
    <property type="entry name" value="FISNA"/>
    <property type="match status" value="1"/>
</dbReference>
<dbReference type="Pfam" id="PF02758">
    <property type="entry name" value="PYRIN"/>
    <property type="match status" value="1"/>
</dbReference>
<dbReference type="AlphaFoldDB" id="A0A3P8U5V5"/>
<keyword evidence="3" id="KW-0433">Leucine-rich repeat</keyword>
<keyword evidence="6" id="KW-0067">ATP-binding</keyword>
<dbReference type="GeneTree" id="ENSGT01150000286904"/>
<dbReference type="Pfam" id="PF00622">
    <property type="entry name" value="SPRY"/>
    <property type="match status" value="1"/>
</dbReference>
<feature type="domain" description="Pyrin" evidence="8">
    <location>
        <begin position="1"/>
        <end position="91"/>
    </location>
</feature>
<reference evidence="10 11" key="1">
    <citation type="submission" date="2018-03" db="EMBL/GenBank/DDBJ databases">
        <title>Finding Nemo's genes: A chromosome-scale reference assembly of the genome of the orange clownfish Amphiprion percula.</title>
        <authorList>
            <person name="Lehmann R."/>
        </authorList>
    </citation>
    <scope>NUCLEOTIDE SEQUENCE</scope>
</reference>
<proteinExistence type="predicted"/>
<dbReference type="InterPro" id="IPR001870">
    <property type="entry name" value="B30.2/SPRY"/>
</dbReference>
<dbReference type="SUPFAM" id="SSF52540">
    <property type="entry name" value="P-loop containing nucleoside triphosphate hydrolases"/>
    <property type="match status" value="1"/>
</dbReference>
<dbReference type="InterPro" id="IPR041267">
    <property type="entry name" value="NLRP_HD2"/>
</dbReference>
<dbReference type="InterPro" id="IPR051261">
    <property type="entry name" value="NLR"/>
</dbReference>
<dbReference type="SMART" id="SM00368">
    <property type="entry name" value="LRR_RI"/>
    <property type="match status" value="3"/>
</dbReference>
<dbReference type="Pfam" id="PF05729">
    <property type="entry name" value="NACHT"/>
    <property type="match status" value="1"/>
</dbReference>
<dbReference type="SMART" id="SM01289">
    <property type="entry name" value="PYRIN"/>
    <property type="match status" value="1"/>
</dbReference>
<dbReference type="Pfam" id="PF13516">
    <property type="entry name" value="LRR_6"/>
    <property type="match status" value="3"/>
</dbReference>
<name>A0A3P8U5V5_AMPPE</name>
<dbReference type="CDD" id="cd08321">
    <property type="entry name" value="Pyrin_ASC-like"/>
    <property type="match status" value="1"/>
</dbReference>
<dbReference type="PROSITE" id="PS50188">
    <property type="entry name" value="B302_SPRY"/>
    <property type="match status" value="1"/>
</dbReference>
<keyword evidence="4" id="KW-0677">Repeat</keyword>
<dbReference type="STRING" id="161767.ENSAPEP00000030698"/>
<dbReference type="InterPro" id="IPR006574">
    <property type="entry name" value="PRY"/>
</dbReference>
<accession>A0A3P8U5V5</accession>
<dbReference type="PROSITE" id="PS50837">
    <property type="entry name" value="NACHT"/>
    <property type="match status" value="1"/>
</dbReference>
<evidence type="ECO:0000256" key="2">
    <source>
        <dbReference type="ARBA" id="ARBA00022490"/>
    </source>
</evidence>
<dbReference type="Pfam" id="PF13765">
    <property type="entry name" value="PRY"/>
    <property type="match status" value="1"/>
</dbReference>
<dbReference type="Pfam" id="PF17776">
    <property type="entry name" value="NLRC4_HD2"/>
    <property type="match status" value="1"/>
</dbReference>
<feature type="domain" description="B30.2/SPRY" evidence="7">
    <location>
        <begin position="800"/>
        <end position="988"/>
    </location>
</feature>
<dbReference type="InterPro" id="IPR013320">
    <property type="entry name" value="ConA-like_dom_sf"/>
</dbReference>
<dbReference type="Pfam" id="PF17779">
    <property type="entry name" value="WHD_NOD2"/>
    <property type="match status" value="1"/>
</dbReference>
<dbReference type="SUPFAM" id="SSF47986">
    <property type="entry name" value="DEATH domain"/>
    <property type="match status" value="1"/>
</dbReference>
<dbReference type="Gene3D" id="3.80.10.10">
    <property type="entry name" value="Ribonuclease Inhibitor"/>
    <property type="match status" value="1"/>
</dbReference>
<evidence type="ECO:0000256" key="4">
    <source>
        <dbReference type="ARBA" id="ARBA00022737"/>
    </source>
</evidence>
<sequence>MASHIELLLGVLQDLGNDELKHFQWLLKQAGIIEGFPAIPKSRLEEADRQDMVDEMVQTYSLHGALRITLEVLRKIGRNDLVEHFSQSVAQADSKSSTPPQPITSYQRMLQSNLQNKFMCILEGSSKQKDKKLLDDIYTELYIIDGNDEDVNRQHEVRHIEMASRRPQGSDRSIQHNDIFKHPSGESTPVRTVLTHGIAGIGKTFLVHKFILDWAEGRANQDTHLTFPFTFRQLNLLKGRRFRLAELIHKCIRESQDIQEESTYKLLFVLDGLDESRLHLNFCDKDECSVDEPLFVNELLANLIQGKLLPSARLWITTRPAAANQIPLDFVDIMTEVRGFTDPQKEEYFRKRFRDEQACGRIISHVKTSRSLHIMCHIPVFCWITATVLMEMLGEGEKNEIPQTLTEMYAKFLVFQMKQTAMKYDMTENVKIIKSLAKLAFHQLEKGNLIFYETDLKNSGIPLSDASVYSGVFTQIFQEEDGLNEDKMFSFVHLSIHEFLAAFYVVLSLLNDNKDVMAEPQTPLQHLNRLFQKATVTEVCERAVDKALQSPNGHLDLFLRFLLGLSLKSNQALLRGLLKLKPSSKDTSQELAKYIKKKIRENPSPERCINLFHCLSELRDWSLVDEIQHYLRTGSISTAHISPAQWSALVYVLLSSEEDLDVFDLKKYSRSEEVLLRMLPLVKVSTTALLSQCQLSRLSCEALASTLSSQASSVRELDLSFNKLHDVGVNLLSVGLKSSHCKLETLRLSCCCLVTEKGCSSLASAISFNPSHLRELDLSYNHPGDSGLKLLSAGLEDPHWRLETLRYKEFISSSIHNACELTLDPNTAYKNFLLSQDNKKVTVVKEQQPYPDHPDRFEVRCQVLGMNGLTGRCYWEVEWSGPVTVGVAYRGIEKKGKGDDSLLGWNNKSWGFDYRNIAWHDGKATVSSTSSTHRPDRIAVYLDWPAGTLSFYRVLSDTLVHLHTFHCTFTEPLYPVLEVSTGSHVILP</sequence>
<dbReference type="Gene3D" id="1.10.533.10">
    <property type="entry name" value="Death Domain, Fas"/>
    <property type="match status" value="1"/>
</dbReference>